<dbReference type="AlphaFoldDB" id="A0A815VID3"/>
<evidence type="ECO:0000313" key="3">
    <source>
        <dbReference type="Proteomes" id="UP000663829"/>
    </source>
</evidence>
<dbReference type="EMBL" id="CAJOBC010090506">
    <property type="protein sequence ID" value="CAF4391727.1"/>
    <property type="molecule type" value="Genomic_DNA"/>
</dbReference>
<protein>
    <submittedName>
        <fullName evidence="1">Uncharacterized protein</fullName>
    </submittedName>
</protein>
<reference evidence="1" key="1">
    <citation type="submission" date="2021-02" db="EMBL/GenBank/DDBJ databases">
        <authorList>
            <person name="Nowell W R."/>
        </authorList>
    </citation>
    <scope>NUCLEOTIDE SEQUENCE</scope>
</reference>
<dbReference type="OrthoDB" id="10012269at2759"/>
<dbReference type="EMBL" id="CAJNOQ010024921">
    <property type="protein sequence ID" value="CAF1532379.1"/>
    <property type="molecule type" value="Genomic_DNA"/>
</dbReference>
<evidence type="ECO:0000313" key="2">
    <source>
        <dbReference type="EMBL" id="CAF4391727.1"/>
    </source>
</evidence>
<proteinExistence type="predicted"/>
<dbReference type="Proteomes" id="UP000663829">
    <property type="component" value="Unassembled WGS sequence"/>
</dbReference>
<accession>A0A815VID3</accession>
<comment type="caution">
    <text evidence="1">The sequence shown here is derived from an EMBL/GenBank/DDBJ whole genome shotgun (WGS) entry which is preliminary data.</text>
</comment>
<keyword evidence="3" id="KW-1185">Reference proteome</keyword>
<name>A0A815VID3_9BILA</name>
<gene>
    <name evidence="1" type="ORF">GPM918_LOCUS38130</name>
    <name evidence="2" type="ORF">SRO942_LOCUS38927</name>
</gene>
<dbReference type="Proteomes" id="UP000681722">
    <property type="component" value="Unassembled WGS sequence"/>
</dbReference>
<organism evidence="1 3">
    <name type="scientific">Didymodactylos carnosus</name>
    <dbReference type="NCBI Taxonomy" id="1234261"/>
    <lineage>
        <taxon>Eukaryota</taxon>
        <taxon>Metazoa</taxon>
        <taxon>Spiralia</taxon>
        <taxon>Gnathifera</taxon>
        <taxon>Rotifera</taxon>
        <taxon>Eurotatoria</taxon>
        <taxon>Bdelloidea</taxon>
        <taxon>Philodinida</taxon>
        <taxon>Philodinidae</taxon>
        <taxon>Didymodactylos</taxon>
    </lineage>
</organism>
<sequence>MGTKNGKYDVYRSVSPKDGDILPVTISDSSQKSSTIIFIQQAKIEQLPNAERLLIVWLDSLVEKQKSHLDMQVKLRNIFGYLKTFDQIESCEKYVRQVNGQYEKILFIVQGNLSNTSIPRLHDLPHIKYIYIYGKGKGTPNQQWASRYPKVRGIFTSSKQLIEQINGDQADT</sequence>
<evidence type="ECO:0000313" key="1">
    <source>
        <dbReference type="EMBL" id="CAF1532379.1"/>
    </source>
</evidence>